<reference evidence="2" key="1">
    <citation type="submission" date="2021-04" db="EMBL/GenBank/DDBJ databases">
        <title>Draft genome sequence of Xylanibacillus composti strain K13.</title>
        <authorList>
            <person name="Uke A."/>
            <person name="Chhe C."/>
            <person name="Baramee S."/>
            <person name="Kosugi A."/>
        </authorList>
    </citation>
    <scope>NUCLEOTIDE SEQUENCE</scope>
    <source>
        <strain evidence="2">K13</strain>
    </source>
</reference>
<dbReference type="Gene3D" id="2.40.33.20">
    <property type="entry name" value="PK beta-barrel domain-like"/>
    <property type="match status" value="1"/>
</dbReference>
<dbReference type="EMBL" id="BOVK01000031">
    <property type="protein sequence ID" value="GIQ69672.1"/>
    <property type="molecule type" value="Genomic_DNA"/>
</dbReference>
<gene>
    <name evidence="2" type="ORF">XYCOK13_24960</name>
</gene>
<accession>A0A8J4H529</accession>
<proteinExistence type="predicted"/>
<name>A0A8J4H529_9BACL</name>
<evidence type="ECO:0000313" key="2">
    <source>
        <dbReference type="EMBL" id="GIQ69672.1"/>
    </source>
</evidence>
<dbReference type="GO" id="GO:0030151">
    <property type="term" value="F:molybdenum ion binding"/>
    <property type="evidence" value="ECO:0007669"/>
    <property type="project" value="InterPro"/>
</dbReference>
<dbReference type="Pfam" id="PF03473">
    <property type="entry name" value="MOSC"/>
    <property type="match status" value="1"/>
</dbReference>
<dbReference type="InterPro" id="IPR005302">
    <property type="entry name" value="MoCF_Sase_C"/>
</dbReference>
<dbReference type="AlphaFoldDB" id="A0A8J4H529"/>
<evidence type="ECO:0000313" key="3">
    <source>
        <dbReference type="Proteomes" id="UP000677918"/>
    </source>
</evidence>
<comment type="caution">
    <text evidence="2">The sequence shown here is derived from an EMBL/GenBank/DDBJ whole genome shotgun (WGS) entry which is preliminary data.</text>
</comment>
<feature type="domain" description="MOSC" evidence="1">
    <location>
        <begin position="60"/>
        <end position="208"/>
    </location>
</feature>
<dbReference type="SUPFAM" id="SSF50800">
    <property type="entry name" value="PK beta-barrel domain-like"/>
    <property type="match status" value="1"/>
</dbReference>
<dbReference type="InterPro" id="IPR011037">
    <property type="entry name" value="Pyrv_Knase-like_insert_dom_sf"/>
</dbReference>
<protein>
    <recommendedName>
        <fullName evidence="1">MOSC domain-containing protein</fullName>
    </recommendedName>
</protein>
<dbReference type="GO" id="GO:0030170">
    <property type="term" value="F:pyridoxal phosphate binding"/>
    <property type="evidence" value="ECO:0007669"/>
    <property type="project" value="InterPro"/>
</dbReference>
<dbReference type="Proteomes" id="UP000677918">
    <property type="component" value="Unassembled WGS sequence"/>
</dbReference>
<dbReference type="PROSITE" id="PS51340">
    <property type="entry name" value="MOSC"/>
    <property type="match status" value="1"/>
</dbReference>
<evidence type="ECO:0000259" key="1">
    <source>
        <dbReference type="PROSITE" id="PS51340"/>
    </source>
</evidence>
<keyword evidence="3" id="KW-1185">Reference proteome</keyword>
<dbReference type="GO" id="GO:0003824">
    <property type="term" value="F:catalytic activity"/>
    <property type="evidence" value="ECO:0007669"/>
    <property type="project" value="InterPro"/>
</dbReference>
<organism evidence="2 3">
    <name type="scientific">Xylanibacillus composti</name>
    <dbReference type="NCBI Taxonomy" id="1572762"/>
    <lineage>
        <taxon>Bacteria</taxon>
        <taxon>Bacillati</taxon>
        <taxon>Bacillota</taxon>
        <taxon>Bacilli</taxon>
        <taxon>Bacillales</taxon>
        <taxon>Paenibacillaceae</taxon>
        <taxon>Xylanibacillus</taxon>
    </lineage>
</organism>
<sequence length="209" mass="23853">MHAYGLYGDRYCAFYDETKQGWASFITARDIPEMLGYQAKLVDGVVNVTAPNGERFSWNDELLQEIQKKSRRKISMSGYQAPHPTRSNLMSVDQASILVITDSSLRHLERIWGKKVDRRRFRANLLLSLDGKHNERDWIGKHLLFGDAVLEVQASCERCSLITIDPDTCESDFTLLGTVYEELDLSFGVYARVRKTGHIQVGQTVYVTD</sequence>